<evidence type="ECO:0000256" key="8">
    <source>
        <dbReference type="ARBA" id="ARBA00022801"/>
    </source>
</evidence>
<dbReference type="InterPro" id="IPR004612">
    <property type="entry name" value="Resolv_RecU"/>
</dbReference>
<dbReference type="EMBL" id="UAVW01000016">
    <property type="protein sequence ID" value="SQB14892.1"/>
    <property type="molecule type" value="Genomic_DNA"/>
</dbReference>
<name>A0A2X2U9H6_9FIRM</name>
<dbReference type="RefSeq" id="WP_070102721.1">
    <property type="nucleotide sequence ID" value="NZ_JAIWZC010000001.1"/>
</dbReference>
<evidence type="ECO:0000256" key="6">
    <source>
        <dbReference type="ARBA" id="ARBA00022759"/>
    </source>
</evidence>
<comment type="cofactor">
    <cofactor evidence="1">
        <name>Mg(2+)</name>
        <dbReference type="ChEBI" id="CHEBI:18420"/>
    </cofactor>
</comment>
<gene>
    <name evidence="14" type="ORF">NCTC11224_03946</name>
</gene>
<keyword evidence="4" id="KW-0540">Nuclease</keyword>
<organism evidence="14 15">
    <name type="scientific">Enterocloster clostridioformis</name>
    <dbReference type="NCBI Taxonomy" id="1531"/>
    <lineage>
        <taxon>Bacteria</taxon>
        <taxon>Bacillati</taxon>
        <taxon>Bacillota</taxon>
        <taxon>Clostridia</taxon>
        <taxon>Lachnospirales</taxon>
        <taxon>Lachnospiraceae</taxon>
        <taxon>Enterocloster</taxon>
    </lineage>
</organism>
<evidence type="ECO:0000256" key="3">
    <source>
        <dbReference type="ARBA" id="ARBA00022490"/>
    </source>
</evidence>
<keyword evidence="10" id="KW-0233">DNA recombination</keyword>
<keyword evidence="3" id="KW-0963">Cytoplasm</keyword>
<dbReference type="GO" id="GO:0016787">
    <property type="term" value="F:hydrolase activity"/>
    <property type="evidence" value="ECO:0007669"/>
    <property type="project" value="UniProtKB-KW"/>
</dbReference>
<keyword evidence="6 14" id="KW-0255">Endonuclease</keyword>
<dbReference type="Pfam" id="PF03838">
    <property type="entry name" value="RecU"/>
    <property type="match status" value="1"/>
</dbReference>
<dbReference type="GO" id="GO:0005737">
    <property type="term" value="C:cytoplasm"/>
    <property type="evidence" value="ECO:0007669"/>
    <property type="project" value="UniProtKB-SubCell"/>
</dbReference>
<dbReference type="GO" id="GO:0006281">
    <property type="term" value="P:DNA repair"/>
    <property type="evidence" value="ECO:0007669"/>
    <property type="project" value="UniProtKB-KW"/>
</dbReference>
<dbReference type="AlphaFoldDB" id="A0A2X2U9H6"/>
<keyword evidence="9" id="KW-0460">Magnesium</keyword>
<keyword evidence="15" id="KW-1185">Reference proteome</keyword>
<evidence type="ECO:0000256" key="2">
    <source>
        <dbReference type="ARBA" id="ARBA00004496"/>
    </source>
</evidence>
<reference evidence="14 15" key="1">
    <citation type="submission" date="2018-06" db="EMBL/GenBank/DDBJ databases">
        <authorList>
            <consortium name="Pathogen Informatics"/>
            <person name="Doyle S."/>
        </authorList>
    </citation>
    <scope>NUCLEOTIDE SEQUENCE [LARGE SCALE GENOMIC DNA]</scope>
    <source>
        <strain evidence="14 15">NCTC11224</strain>
    </source>
</reference>
<dbReference type="Gene3D" id="3.40.1350.10">
    <property type="match status" value="1"/>
</dbReference>
<evidence type="ECO:0000256" key="10">
    <source>
        <dbReference type="ARBA" id="ARBA00023172"/>
    </source>
</evidence>
<dbReference type="InterPro" id="IPR011856">
    <property type="entry name" value="tRNA_endonuc-like_dom_sf"/>
</dbReference>
<evidence type="ECO:0000256" key="11">
    <source>
        <dbReference type="ARBA" id="ARBA00023204"/>
    </source>
</evidence>
<sequence length="253" mass="28749">MNPKARTNRSWQAMRNNAQGHFFEGYINAACGYYRDKGVAIVEKIPEPFKTTSTGRDGTFTGRFTANAQPDFMGTLRGGRAVCFEAKYTSTEKILQSVITKTQWDSLERHWAAGAKAGVCVGIGDVFGFVPWGVWRNMKNLYGRKYMTAEDLEAYRVKFNGCCLFLDYVNNMARAEVQKQVERQENEIKLETILGKELADHILEIIMEQDEDKQDAFLETTIEAAMAGADYSRCQTMDDVADVYARWLIGRYC</sequence>
<evidence type="ECO:0000256" key="5">
    <source>
        <dbReference type="ARBA" id="ARBA00022723"/>
    </source>
</evidence>
<keyword evidence="5" id="KW-0479">Metal-binding</keyword>
<evidence type="ECO:0000256" key="12">
    <source>
        <dbReference type="ARBA" id="ARBA00023447"/>
    </source>
</evidence>
<dbReference type="GO" id="GO:0006310">
    <property type="term" value="P:DNA recombination"/>
    <property type="evidence" value="ECO:0007669"/>
    <property type="project" value="UniProtKB-KW"/>
</dbReference>
<dbReference type="GO" id="GO:0046872">
    <property type="term" value="F:metal ion binding"/>
    <property type="evidence" value="ECO:0007669"/>
    <property type="project" value="UniProtKB-KW"/>
</dbReference>
<accession>A0A2X2U9H6</accession>
<evidence type="ECO:0000313" key="14">
    <source>
        <dbReference type="EMBL" id="SQB14892.1"/>
    </source>
</evidence>
<dbReference type="GO" id="GO:0004519">
    <property type="term" value="F:endonuclease activity"/>
    <property type="evidence" value="ECO:0007669"/>
    <property type="project" value="UniProtKB-KW"/>
</dbReference>
<dbReference type="SUPFAM" id="SSF52980">
    <property type="entry name" value="Restriction endonuclease-like"/>
    <property type="match status" value="1"/>
</dbReference>
<evidence type="ECO:0000313" key="15">
    <source>
        <dbReference type="Proteomes" id="UP000251853"/>
    </source>
</evidence>
<keyword evidence="7" id="KW-0227">DNA damage</keyword>
<evidence type="ECO:0000256" key="9">
    <source>
        <dbReference type="ARBA" id="ARBA00022842"/>
    </source>
</evidence>
<comment type="similarity">
    <text evidence="12">Belongs to the RecU family.</text>
</comment>
<evidence type="ECO:0000256" key="7">
    <source>
        <dbReference type="ARBA" id="ARBA00022763"/>
    </source>
</evidence>
<evidence type="ECO:0000256" key="13">
    <source>
        <dbReference type="ARBA" id="ARBA00029523"/>
    </source>
</evidence>
<keyword evidence="11" id="KW-0234">DNA repair</keyword>
<comment type="subcellular location">
    <subcellularLocation>
        <location evidence="2">Cytoplasm</location>
    </subcellularLocation>
</comment>
<evidence type="ECO:0000256" key="4">
    <source>
        <dbReference type="ARBA" id="ARBA00022722"/>
    </source>
</evidence>
<dbReference type="InterPro" id="IPR011335">
    <property type="entry name" value="Restrct_endonuc-II-like"/>
</dbReference>
<dbReference type="Proteomes" id="UP000251853">
    <property type="component" value="Unassembled WGS sequence"/>
</dbReference>
<evidence type="ECO:0000256" key="1">
    <source>
        <dbReference type="ARBA" id="ARBA00001946"/>
    </source>
</evidence>
<proteinExistence type="inferred from homology"/>
<keyword evidence="8" id="KW-0378">Hydrolase</keyword>
<dbReference type="GO" id="GO:0003676">
    <property type="term" value="F:nucleic acid binding"/>
    <property type="evidence" value="ECO:0007669"/>
    <property type="project" value="InterPro"/>
</dbReference>
<protein>
    <recommendedName>
        <fullName evidence="13">Holliday junction resolvase RecU</fullName>
    </recommendedName>
</protein>